<keyword evidence="2" id="KW-0547">Nucleotide-binding</keyword>
<reference evidence="2" key="1">
    <citation type="journal article" date="2021" name="PeerJ">
        <title>Extensive microbial diversity within the chicken gut microbiome revealed by metagenomics and culture.</title>
        <authorList>
            <person name="Gilroy R."/>
            <person name="Ravi A."/>
            <person name="Getino M."/>
            <person name="Pursley I."/>
            <person name="Horton D.L."/>
            <person name="Alikhan N.F."/>
            <person name="Baker D."/>
            <person name="Gharbi K."/>
            <person name="Hall N."/>
            <person name="Watson M."/>
            <person name="Adriaenssens E.M."/>
            <person name="Foster-Nyarko E."/>
            <person name="Jarju S."/>
            <person name="Secka A."/>
            <person name="Antonio M."/>
            <person name="Oren A."/>
            <person name="Chaudhuri R.R."/>
            <person name="La Ragione R."/>
            <person name="Hildebrand F."/>
            <person name="Pallen M.J."/>
        </authorList>
    </citation>
    <scope>NUCLEOTIDE SEQUENCE</scope>
    <source>
        <strain evidence="2">ChiGjej6B6-14162</strain>
    </source>
</reference>
<organism evidence="2 3">
    <name type="scientific">Candidatus Parabacteroides intestinipullorum</name>
    <dbReference type="NCBI Taxonomy" id="2838723"/>
    <lineage>
        <taxon>Bacteria</taxon>
        <taxon>Pseudomonadati</taxon>
        <taxon>Bacteroidota</taxon>
        <taxon>Bacteroidia</taxon>
        <taxon>Bacteroidales</taxon>
        <taxon>Tannerellaceae</taxon>
        <taxon>Parabacteroides</taxon>
    </lineage>
</organism>
<dbReference type="InterPro" id="IPR012547">
    <property type="entry name" value="PDDEXK_9"/>
</dbReference>
<sequence>MSPRLYPIGIQNFEKIRKEGYLYIDKTALIHQMVTTGNYYFLSRPRRFGKSLLVSTVEAYFQGKKELFEGLAMASLEKEWLEYPIFHMDLNLAHYSKREVLEHSLSHYIEGWEDQWGKDEHDETISDRFVRVIRRAYERTGRKVVILVDEYDKPMIHALRDQALRAEFRSVLKPFYRVLETMDNYIRFVLITGVTEFGRINVFDDLHQIEDITLDDRYAEICGFTEQEIQANLEASLREFALKQDWNYEKTCHELGHWYDGYHFSGHSAGVYNPFGFLIVLSHQRIENYWCATGTPSYLVELLKQWNCNLYDLFHTRVHAKGLLDVDLYSPRPIPVIYQSGYLTIKAYDPEFGVYTLGFPNREVEQGFVGYLLPYYTSVNRVNTAFEIQRFVREVRQGDVDAFLERLQSFFADTPYELARDLELHYQNVLFIVFRLVGLYTQVEYHTNRGRIDLVLKTDRYIYIMEFKLDGTAEEALRQIEEKGYAEPFAHDGREVIKVGVNFSSAVRNIERWIVVK</sequence>
<feature type="domain" description="AAA-ATPase-like" evidence="1">
    <location>
        <begin position="7"/>
        <end position="203"/>
    </location>
</feature>
<dbReference type="Pfam" id="PF09820">
    <property type="entry name" value="AAA-ATPase_like"/>
    <property type="match status" value="1"/>
</dbReference>
<dbReference type="InterPro" id="IPR018631">
    <property type="entry name" value="AAA-ATPase-like_dom"/>
</dbReference>
<dbReference type="InterPro" id="IPR027417">
    <property type="entry name" value="P-loop_NTPase"/>
</dbReference>
<dbReference type="AlphaFoldDB" id="A0A9D1XB37"/>
<gene>
    <name evidence="2" type="ORF">H9977_06865</name>
</gene>
<accession>A0A9D1XB37</accession>
<dbReference type="Pfam" id="PF08011">
    <property type="entry name" value="PDDEXK_9"/>
    <property type="match status" value="1"/>
</dbReference>
<dbReference type="PANTHER" id="PTHR34825:SF1">
    <property type="entry name" value="AAA-ATPASE-LIKE DOMAIN-CONTAINING PROTEIN"/>
    <property type="match status" value="1"/>
</dbReference>
<reference evidence="2" key="2">
    <citation type="submission" date="2021-04" db="EMBL/GenBank/DDBJ databases">
        <authorList>
            <person name="Gilroy R."/>
        </authorList>
    </citation>
    <scope>NUCLEOTIDE SEQUENCE</scope>
    <source>
        <strain evidence="2">ChiGjej6B6-14162</strain>
    </source>
</reference>
<dbReference type="EMBL" id="DXEL01000048">
    <property type="protein sequence ID" value="HIX74735.1"/>
    <property type="molecule type" value="Genomic_DNA"/>
</dbReference>
<dbReference type="GO" id="GO:0005524">
    <property type="term" value="F:ATP binding"/>
    <property type="evidence" value="ECO:0007669"/>
    <property type="project" value="UniProtKB-KW"/>
</dbReference>
<dbReference type="SUPFAM" id="SSF52540">
    <property type="entry name" value="P-loop containing nucleoside triphosphate hydrolases"/>
    <property type="match status" value="1"/>
</dbReference>
<evidence type="ECO:0000259" key="1">
    <source>
        <dbReference type="Pfam" id="PF09820"/>
    </source>
</evidence>
<protein>
    <submittedName>
        <fullName evidence="2">ATP-binding protein</fullName>
    </submittedName>
</protein>
<dbReference type="PANTHER" id="PTHR34825">
    <property type="entry name" value="CONSERVED PROTEIN, WITH A WEAK D-GALACTARATE DEHYDRATASE/ALTRONATE HYDROLASE DOMAIN"/>
    <property type="match status" value="1"/>
</dbReference>
<evidence type="ECO:0000313" key="2">
    <source>
        <dbReference type="EMBL" id="HIX74735.1"/>
    </source>
</evidence>
<dbReference type="Proteomes" id="UP000886740">
    <property type="component" value="Unassembled WGS sequence"/>
</dbReference>
<comment type="caution">
    <text evidence="2">The sequence shown here is derived from an EMBL/GenBank/DDBJ whole genome shotgun (WGS) entry which is preliminary data.</text>
</comment>
<evidence type="ECO:0000313" key="3">
    <source>
        <dbReference type="Proteomes" id="UP000886740"/>
    </source>
</evidence>
<proteinExistence type="predicted"/>
<keyword evidence="2" id="KW-0067">ATP-binding</keyword>
<name>A0A9D1XB37_9BACT</name>